<feature type="transmembrane region" description="Helical" evidence="4">
    <location>
        <begin position="196"/>
        <end position="214"/>
    </location>
</feature>
<gene>
    <name evidence="6" type="ORF">RFI_32501</name>
</gene>
<dbReference type="InterPro" id="IPR038187">
    <property type="entry name" value="NAC_A/B_dom_sf"/>
</dbReference>
<dbReference type="InterPro" id="IPR039370">
    <property type="entry name" value="BTF3"/>
</dbReference>
<evidence type="ECO:0000313" key="7">
    <source>
        <dbReference type="Proteomes" id="UP000023152"/>
    </source>
</evidence>
<protein>
    <recommendedName>
        <fullName evidence="2">Nascent polypeptide-associated complex subunit beta</fullName>
    </recommendedName>
</protein>
<evidence type="ECO:0000256" key="2">
    <source>
        <dbReference type="RuleBase" id="RU361272"/>
    </source>
</evidence>
<feature type="region of interest" description="Disordered" evidence="3">
    <location>
        <begin position="241"/>
        <end position="303"/>
    </location>
</feature>
<dbReference type="AlphaFoldDB" id="X6LW33"/>
<keyword evidence="4" id="KW-0812">Transmembrane</keyword>
<keyword evidence="4" id="KW-0472">Membrane</keyword>
<dbReference type="Proteomes" id="UP000023152">
    <property type="component" value="Unassembled WGS sequence"/>
</dbReference>
<evidence type="ECO:0000256" key="4">
    <source>
        <dbReference type="SAM" id="Phobius"/>
    </source>
</evidence>
<feature type="compositionally biased region" description="Basic and acidic residues" evidence="3">
    <location>
        <begin position="12"/>
        <end position="21"/>
    </location>
</feature>
<feature type="transmembrane region" description="Helical" evidence="4">
    <location>
        <begin position="306"/>
        <end position="324"/>
    </location>
</feature>
<organism evidence="6 7">
    <name type="scientific">Reticulomyxa filosa</name>
    <dbReference type="NCBI Taxonomy" id="46433"/>
    <lineage>
        <taxon>Eukaryota</taxon>
        <taxon>Sar</taxon>
        <taxon>Rhizaria</taxon>
        <taxon>Retaria</taxon>
        <taxon>Foraminifera</taxon>
        <taxon>Monothalamids</taxon>
        <taxon>Reticulomyxidae</taxon>
        <taxon>Reticulomyxa</taxon>
    </lineage>
</organism>
<feature type="region of interest" description="Disordered" evidence="3">
    <location>
        <begin position="12"/>
        <end position="32"/>
    </location>
</feature>
<evidence type="ECO:0000256" key="1">
    <source>
        <dbReference type="ARBA" id="ARBA00005296"/>
    </source>
</evidence>
<evidence type="ECO:0000313" key="6">
    <source>
        <dbReference type="EMBL" id="ETO04895.1"/>
    </source>
</evidence>
<dbReference type="Gene3D" id="2.20.70.30">
    <property type="entry name" value="Nascent polypeptide-associated complex domain"/>
    <property type="match status" value="1"/>
</dbReference>
<comment type="subunit">
    <text evidence="2">Part of the nascent polypeptide-associated complex (NAC).</text>
</comment>
<comment type="caution">
    <text evidence="6">The sequence shown here is derived from an EMBL/GenBank/DDBJ whole genome shotgun (WGS) entry which is preliminary data.</text>
</comment>
<feature type="domain" description="NAC-A/B" evidence="5">
    <location>
        <begin position="41"/>
        <end position="118"/>
    </location>
</feature>
<dbReference type="InterPro" id="IPR002715">
    <property type="entry name" value="Nas_poly-pep-assoc_cplx_dom"/>
</dbReference>
<keyword evidence="4" id="KW-1133">Transmembrane helix</keyword>
<feature type="non-terminal residue" evidence="6">
    <location>
        <position position="325"/>
    </location>
</feature>
<accession>X6LW33</accession>
<dbReference type="PANTHER" id="PTHR10351">
    <property type="entry name" value="TRANSCRIPTION FACTOR BTF3 FAMILY MEMBER"/>
    <property type="match status" value="1"/>
</dbReference>
<evidence type="ECO:0000259" key="5">
    <source>
        <dbReference type="PROSITE" id="PS51151"/>
    </source>
</evidence>
<dbReference type="EMBL" id="ASPP01028793">
    <property type="protein sequence ID" value="ETO04895.1"/>
    <property type="molecule type" value="Genomic_DNA"/>
</dbReference>
<keyword evidence="2" id="KW-0805">Transcription regulation</keyword>
<proteinExistence type="inferred from homology"/>
<reference evidence="6 7" key="1">
    <citation type="journal article" date="2013" name="Curr. Biol.">
        <title>The Genome of the Foraminiferan Reticulomyxa filosa.</title>
        <authorList>
            <person name="Glockner G."/>
            <person name="Hulsmann N."/>
            <person name="Schleicher M."/>
            <person name="Noegel A.A."/>
            <person name="Eichinger L."/>
            <person name="Gallinger C."/>
            <person name="Pawlowski J."/>
            <person name="Sierra R."/>
            <person name="Euteneuer U."/>
            <person name="Pillet L."/>
            <person name="Moustafa A."/>
            <person name="Platzer M."/>
            <person name="Groth M."/>
            <person name="Szafranski K."/>
            <person name="Schliwa M."/>
        </authorList>
    </citation>
    <scope>NUCLEOTIDE SEQUENCE [LARGE SCALE GENOMIC DNA]</scope>
</reference>
<dbReference type="CDD" id="cd22055">
    <property type="entry name" value="NAC_BTF3"/>
    <property type="match status" value="1"/>
</dbReference>
<keyword evidence="7" id="KW-1185">Reference proteome</keyword>
<comment type="similarity">
    <text evidence="1 2">Belongs to the NAC-beta family.</text>
</comment>
<dbReference type="PROSITE" id="PS51151">
    <property type="entry name" value="NAC_AB"/>
    <property type="match status" value="1"/>
</dbReference>
<feature type="compositionally biased region" description="Low complexity" evidence="3">
    <location>
        <begin position="262"/>
        <end position="303"/>
    </location>
</feature>
<dbReference type="SMART" id="SM01407">
    <property type="entry name" value="NAC"/>
    <property type="match status" value="1"/>
</dbReference>
<name>X6LW33_RETFI</name>
<sequence length="325" mass="36325">MPLTQTEIQERLRQKFGERSARTGGKGAARRKYKAVSKTATQDDKRLNSQLKRLNVSQIPAIEEVNLFKDDGTVVHFSKPKGFLRNIAKKKKIKIMIIFPLFLELYYSPFFKKKSYPLFLGSKKKNVPIKKKFFSKCLFFFFVIKKKIVQAEIGSNTYIIQGPHATKNLQEMFPDILPHLGGESIEKLKNKEKKKVLFICFVIVIIMSKMIWSINLAQVLKQANFGGDDVPKLVNENFEEVAKSDEKTEAPAQEKTQENKDANAAAPSVDANAAAAPSADANASATTTTSTATTAPSSTDANTTTTAAATGFSFYLLSYIYMYIY</sequence>
<dbReference type="Pfam" id="PF01849">
    <property type="entry name" value="NAC"/>
    <property type="match status" value="1"/>
</dbReference>
<evidence type="ECO:0000256" key="3">
    <source>
        <dbReference type="SAM" id="MobiDB-lite"/>
    </source>
</evidence>
<keyword evidence="2" id="KW-0804">Transcription</keyword>
<dbReference type="OrthoDB" id="8033832at2759"/>